<dbReference type="EMBL" id="JAULSV010000005">
    <property type="protein sequence ID" value="KAK0644597.1"/>
    <property type="molecule type" value="Genomic_DNA"/>
</dbReference>
<dbReference type="Pfam" id="PF06985">
    <property type="entry name" value="HET"/>
    <property type="match status" value="1"/>
</dbReference>
<feature type="domain" description="Heterokaryon incompatibility" evidence="1">
    <location>
        <begin position="54"/>
        <end position="177"/>
    </location>
</feature>
<accession>A0AA39Y241</accession>
<keyword evidence="3" id="KW-1185">Reference proteome</keyword>
<gene>
    <name evidence="2" type="ORF">B0T16DRAFT_332845</name>
</gene>
<sequence length="488" mass="55030">MSLRRYRYQPLEECWFRILHLEPHRDRDAPIQCKLVTHPLLLDAQDATAPATPYEALSYTWGPSLENKRIELGGVQTPVTDNLHAALVHLRDPSTVRTMWVDALCINQNDLDERQRQVQAMALIYNNASRVIVWLGEADEWTEKAFGEIHRSANGKPASIIFGVVSLLRREWFRRVWASNHEIAAAQSILVKCGGSEMEGYTFATGLSIMNSNFAGWLDYEDKDYGPVCSTADLMRRTIFRPIDPVSKPSEFSLSVRPLGELLDLYRKREATQRHDKVYALLGMSSDASTSKTLLPDYKTPWADLLAKVAQTVLGDHVRLITTLSRGEVAVIRAKGRVAGRVTSVEDCAEGNDERAIRIKFRGSTSHTMCDRGRPIKRGDLICMLEGAAKPIIVRTGRYCLLLVASSVNVQVPEAALSASTPRDLLLWWDWGNTWTTHISFWFIYGVEKGRVPGYKQDDIARMMRCVEADEVCIRCRSPLLLSSICGY</sequence>
<evidence type="ECO:0000313" key="2">
    <source>
        <dbReference type="EMBL" id="KAK0644597.1"/>
    </source>
</evidence>
<dbReference type="InterPro" id="IPR052895">
    <property type="entry name" value="HetReg/Transcr_Mod"/>
</dbReference>
<evidence type="ECO:0000313" key="3">
    <source>
        <dbReference type="Proteomes" id="UP001174936"/>
    </source>
</evidence>
<dbReference type="AlphaFoldDB" id="A0AA39Y241"/>
<protein>
    <submittedName>
        <fullName evidence="2">Heterokaryon incompatibility protein-domain-containing protein</fullName>
    </submittedName>
</protein>
<reference evidence="2" key="1">
    <citation type="submission" date="2023-06" db="EMBL/GenBank/DDBJ databases">
        <title>Genome-scale phylogeny and comparative genomics of the fungal order Sordariales.</title>
        <authorList>
            <consortium name="Lawrence Berkeley National Laboratory"/>
            <person name="Hensen N."/>
            <person name="Bonometti L."/>
            <person name="Westerberg I."/>
            <person name="Brannstrom I.O."/>
            <person name="Guillou S."/>
            <person name="Cros-Aarteil S."/>
            <person name="Calhoun S."/>
            <person name="Haridas S."/>
            <person name="Kuo A."/>
            <person name="Mondo S."/>
            <person name="Pangilinan J."/>
            <person name="Riley R."/>
            <person name="Labutti K."/>
            <person name="Andreopoulos B."/>
            <person name="Lipzen A."/>
            <person name="Chen C."/>
            <person name="Yanf M."/>
            <person name="Daum C."/>
            <person name="Ng V."/>
            <person name="Clum A."/>
            <person name="Steindorff A."/>
            <person name="Ohm R."/>
            <person name="Martin F."/>
            <person name="Silar P."/>
            <person name="Natvig D."/>
            <person name="Lalanne C."/>
            <person name="Gautier V."/>
            <person name="Ament-Velasquez S.L."/>
            <person name="Kruys A."/>
            <person name="Hutchinson M.I."/>
            <person name="Powell A.J."/>
            <person name="Barry K."/>
            <person name="Miller A.N."/>
            <person name="Grigoriev I.V."/>
            <person name="Debuchy R."/>
            <person name="Gladieux P."/>
            <person name="Thoren M.H."/>
            <person name="Johannesson H."/>
        </authorList>
    </citation>
    <scope>NUCLEOTIDE SEQUENCE</scope>
    <source>
        <strain evidence="2">SMH2532-1</strain>
    </source>
</reference>
<dbReference type="PANTHER" id="PTHR24148:SF78">
    <property type="entry name" value="HETEROKARYON INCOMPATIBILITY DOMAIN-CONTAINING PROTEIN"/>
    <property type="match status" value="1"/>
</dbReference>
<organism evidence="2 3">
    <name type="scientific">Cercophora newfieldiana</name>
    <dbReference type="NCBI Taxonomy" id="92897"/>
    <lineage>
        <taxon>Eukaryota</taxon>
        <taxon>Fungi</taxon>
        <taxon>Dikarya</taxon>
        <taxon>Ascomycota</taxon>
        <taxon>Pezizomycotina</taxon>
        <taxon>Sordariomycetes</taxon>
        <taxon>Sordariomycetidae</taxon>
        <taxon>Sordariales</taxon>
        <taxon>Lasiosphaeriaceae</taxon>
        <taxon>Cercophora</taxon>
    </lineage>
</organism>
<evidence type="ECO:0000259" key="1">
    <source>
        <dbReference type="Pfam" id="PF06985"/>
    </source>
</evidence>
<proteinExistence type="predicted"/>
<dbReference type="Proteomes" id="UP001174936">
    <property type="component" value="Unassembled WGS sequence"/>
</dbReference>
<comment type="caution">
    <text evidence="2">The sequence shown here is derived from an EMBL/GenBank/DDBJ whole genome shotgun (WGS) entry which is preliminary data.</text>
</comment>
<dbReference type="InterPro" id="IPR010730">
    <property type="entry name" value="HET"/>
</dbReference>
<dbReference type="PANTHER" id="PTHR24148">
    <property type="entry name" value="ANKYRIN REPEAT DOMAIN-CONTAINING PROTEIN 39 HOMOLOG-RELATED"/>
    <property type="match status" value="1"/>
</dbReference>
<name>A0AA39Y241_9PEZI</name>